<comment type="caution">
    <text evidence="7">The sequence shown here is derived from an EMBL/GenBank/DDBJ whole genome shotgun (WGS) entry which is preliminary data.</text>
</comment>
<dbReference type="InterPro" id="IPR023828">
    <property type="entry name" value="Peptidase_S8_Ser-AS"/>
</dbReference>
<reference evidence="7 8" key="1">
    <citation type="submission" date="2019-05" db="EMBL/GenBank/DDBJ databases">
        <title>Tamlana fucoidanivorans sp. nov., isolated from the surface of algae collected from Fujian province in China.</title>
        <authorList>
            <person name="Li J."/>
        </authorList>
    </citation>
    <scope>NUCLEOTIDE SEQUENCE [LARGE SCALE GENOMIC DNA]</scope>
    <source>
        <strain evidence="7 8">CW2-9</strain>
    </source>
</reference>
<gene>
    <name evidence="7" type="ORF">FGF67_15360</name>
</gene>
<keyword evidence="4 5" id="KW-0720">Serine protease</keyword>
<evidence type="ECO:0000259" key="6">
    <source>
        <dbReference type="Pfam" id="PF00082"/>
    </source>
</evidence>
<dbReference type="PROSITE" id="PS51892">
    <property type="entry name" value="SUBTILASE"/>
    <property type="match status" value="1"/>
</dbReference>
<proteinExistence type="inferred from homology"/>
<dbReference type="OrthoDB" id="1055762at2"/>
<name>A0A5C4SER9_9FLAO</name>
<evidence type="ECO:0000313" key="7">
    <source>
        <dbReference type="EMBL" id="TNJ41934.1"/>
    </source>
</evidence>
<dbReference type="PANTHER" id="PTHR43806:SF11">
    <property type="entry name" value="CEREVISIN-RELATED"/>
    <property type="match status" value="1"/>
</dbReference>
<dbReference type="PROSITE" id="PS00138">
    <property type="entry name" value="SUBTILASE_SER"/>
    <property type="match status" value="1"/>
</dbReference>
<dbReference type="SUPFAM" id="SSF52743">
    <property type="entry name" value="Subtilisin-like"/>
    <property type="match status" value="1"/>
</dbReference>
<evidence type="ECO:0000313" key="8">
    <source>
        <dbReference type="Proteomes" id="UP000308713"/>
    </source>
</evidence>
<dbReference type="RefSeq" id="WP_139698644.1">
    <property type="nucleotide sequence ID" value="NZ_CP074074.1"/>
</dbReference>
<dbReference type="EMBL" id="VDCS01000016">
    <property type="protein sequence ID" value="TNJ41934.1"/>
    <property type="molecule type" value="Genomic_DNA"/>
</dbReference>
<dbReference type="Gene3D" id="3.40.50.200">
    <property type="entry name" value="Peptidase S8/S53 domain"/>
    <property type="match status" value="1"/>
</dbReference>
<dbReference type="InterPro" id="IPR036852">
    <property type="entry name" value="Peptidase_S8/S53_dom_sf"/>
</dbReference>
<dbReference type="PRINTS" id="PR00723">
    <property type="entry name" value="SUBTILISIN"/>
</dbReference>
<evidence type="ECO:0000256" key="5">
    <source>
        <dbReference type="PROSITE-ProRule" id="PRU01240"/>
    </source>
</evidence>
<dbReference type="Pfam" id="PF00082">
    <property type="entry name" value="Peptidase_S8"/>
    <property type="match status" value="1"/>
</dbReference>
<protein>
    <recommendedName>
        <fullName evidence="6">Peptidase S8/S53 domain-containing protein</fullName>
    </recommendedName>
</protein>
<dbReference type="PANTHER" id="PTHR43806">
    <property type="entry name" value="PEPTIDASE S8"/>
    <property type="match status" value="1"/>
</dbReference>
<dbReference type="PROSITE" id="PS00137">
    <property type="entry name" value="SUBTILASE_HIS"/>
    <property type="match status" value="1"/>
</dbReference>
<keyword evidence="8" id="KW-1185">Reference proteome</keyword>
<comment type="similarity">
    <text evidence="1 5">Belongs to the peptidase S8 family.</text>
</comment>
<dbReference type="InterPro" id="IPR022398">
    <property type="entry name" value="Peptidase_S8_His-AS"/>
</dbReference>
<organism evidence="7 8">
    <name type="scientific">Allotamlana fucoidanivorans</name>
    <dbReference type="NCBI Taxonomy" id="2583814"/>
    <lineage>
        <taxon>Bacteria</taxon>
        <taxon>Pseudomonadati</taxon>
        <taxon>Bacteroidota</taxon>
        <taxon>Flavobacteriia</taxon>
        <taxon>Flavobacteriales</taxon>
        <taxon>Flavobacteriaceae</taxon>
        <taxon>Allotamlana</taxon>
    </lineage>
</organism>
<feature type="active site" description="Charge relay system" evidence="5">
    <location>
        <position position="419"/>
    </location>
</feature>
<dbReference type="Proteomes" id="UP000308713">
    <property type="component" value="Unassembled WGS sequence"/>
</dbReference>
<accession>A0A5C4SER9</accession>
<evidence type="ECO:0000256" key="1">
    <source>
        <dbReference type="ARBA" id="ARBA00011073"/>
    </source>
</evidence>
<dbReference type="GO" id="GO:0006508">
    <property type="term" value="P:proteolysis"/>
    <property type="evidence" value="ECO:0007669"/>
    <property type="project" value="UniProtKB-KW"/>
</dbReference>
<keyword evidence="3 5" id="KW-0378">Hydrolase</keyword>
<feature type="active site" description="Charge relay system" evidence="5">
    <location>
        <position position="211"/>
    </location>
</feature>
<evidence type="ECO:0000256" key="2">
    <source>
        <dbReference type="ARBA" id="ARBA00022670"/>
    </source>
</evidence>
<dbReference type="InterPro" id="IPR050131">
    <property type="entry name" value="Peptidase_S8_subtilisin-like"/>
</dbReference>
<sequence>MINAQDFYYNGNKKIKIHKSNKSFISFENPNKVISEGFEEIKTFSAKGFNLFLKKKDKFSTKEFKRQNLNQIIPAVLLDGDDEFEMFPTKIVRVKLKPGLNKEHVLELFVNNEIIKIEEKYDVLRIKIRDILKSLEIANKIFESGIAEFSVPDFYIPIQIYQEDPLFPLQFQMHNTGQIINGVPGVNDIDCNALEAWNVNLGDNVTVAILDQGMENHEDFGNRLIDGFTPATNGTGVPIENNATHGMNCAGVVGASDDDLGLRGVAPNVNFLSVNIFANGTTSGDIADGIQWAIDNGADVLSNSWGYSNAPCGFTDINIENAIQNAVTNGRNGAGCVVVFAAGNGGGCVEYPASNANVISVGAIDNRGNLFNYSARGPEIDLVAPSGETNYLGNVRTTDRMGATGRVAGNYEPSFGGTSAACPVVSGVAALFYL</sequence>
<keyword evidence="2 5" id="KW-0645">Protease</keyword>
<dbReference type="InterPro" id="IPR015500">
    <property type="entry name" value="Peptidase_S8_subtilisin-rel"/>
</dbReference>
<dbReference type="GO" id="GO:0004252">
    <property type="term" value="F:serine-type endopeptidase activity"/>
    <property type="evidence" value="ECO:0007669"/>
    <property type="project" value="UniProtKB-UniRule"/>
</dbReference>
<feature type="active site" description="Charge relay system" evidence="5">
    <location>
        <position position="245"/>
    </location>
</feature>
<dbReference type="InterPro" id="IPR000209">
    <property type="entry name" value="Peptidase_S8/S53_dom"/>
</dbReference>
<feature type="domain" description="Peptidase S8/S53" evidence="6">
    <location>
        <begin position="202"/>
        <end position="431"/>
    </location>
</feature>
<evidence type="ECO:0000256" key="4">
    <source>
        <dbReference type="ARBA" id="ARBA00022825"/>
    </source>
</evidence>
<dbReference type="AlphaFoldDB" id="A0A5C4SER9"/>
<evidence type="ECO:0000256" key="3">
    <source>
        <dbReference type="ARBA" id="ARBA00022801"/>
    </source>
</evidence>